<keyword evidence="1" id="KW-0812">Transmembrane</keyword>
<dbReference type="RefSeq" id="WP_237465185.1">
    <property type="nucleotide sequence ID" value="NZ_CAKLDI010000001.1"/>
</dbReference>
<accession>A0ABM8ZRR4</accession>
<gene>
    <name evidence="2" type="ORF">VST7929_00850</name>
</gene>
<feature type="transmembrane region" description="Helical" evidence="1">
    <location>
        <begin position="51"/>
        <end position="72"/>
    </location>
</feature>
<protein>
    <recommendedName>
        <fullName evidence="4">Cyd operon protein YbgE</fullName>
    </recommendedName>
</protein>
<dbReference type="EMBL" id="CAKLDI010000001">
    <property type="protein sequence ID" value="CAH0532999.1"/>
    <property type="molecule type" value="Genomic_DNA"/>
</dbReference>
<keyword evidence="3" id="KW-1185">Reference proteome</keyword>
<organism evidence="2 3">
    <name type="scientific">Vibrio stylophorae</name>
    <dbReference type="NCBI Taxonomy" id="659351"/>
    <lineage>
        <taxon>Bacteria</taxon>
        <taxon>Pseudomonadati</taxon>
        <taxon>Pseudomonadota</taxon>
        <taxon>Gammaproteobacteria</taxon>
        <taxon>Vibrionales</taxon>
        <taxon>Vibrionaceae</taxon>
        <taxon>Vibrio</taxon>
    </lineage>
</organism>
<keyword evidence="1" id="KW-1133">Transmembrane helix</keyword>
<sequence length="102" mass="11806">MTPNAFTNRLDDYHRAISAFPWRIISFIGATVFMALVMWDPVAFAESIGGFNVIRGIGLIWAVCIGMIHAVGFFPQRWYWQLIFSPFIAWPVYLCFTCLYFL</sequence>
<evidence type="ECO:0000313" key="2">
    <source>
        <dbReference type="EMBL" id="CAH0532999.1"/>
    </source>
</evidence>
<proteinExistence type="predicted"/>
<dbReference type="Pfam" id="PF09600">
    <property type="entry name" value="Cyd_oper_YbgE"/>
    <property type="match status" value="1"/>
</dbReference>
<evidence type="ECO:0000313" key="3">
    <source>
        <dbReference type="Proteomes" id="UP000838672"/>
    </source>
</evidence>
<feature type="transmembrane region" description="Helical" evidence="1">
    <location>
        <begin position="20"/>
        <end position="39"/>
    </location>
</feature>
<evidence type="ECO:0008006" key="4">
    <source>
        <dbReference type="Google" id="ProtNLM"/>
    </source>
</evidence>
<reference evidence="2" key="1">
    <citation type="submission" date="2021-11" db="EMBL/GenBank/DDBJ databases">
        <authorList>
            <person name="Rodrigo-Torres L."/>
            <person name="Arahal R. D."/>
            <person name="Lucena T."/>
        </authorList>
    </citation>
    <scope>NUCLEOTIDE SEQUENCE</scope>
    <source>
        <strain evidence="2">CECT 7929</strain>
    </source>
</reference>
<dbReference type="Proteomes" id="UP000838672">
    <property type="component" value="Unassembled WGS sequence"/>
</dbReference>
<evidence type="ECO:0000256" key="1">
    <source>
        <dbReference type="SAM" id="Phobius"/>
    </source>
</evidence>
<feature type="transmembrane region" description="Helical" evidence="1">
    <location>
        <begin position="78"/>
        <end position="101"/>
    </location>
</feature>
<keyword evidence="1" id="KW-0472">Membrane</keyword>
<comment type="caution">
    <text evidence="2">The sequence shown here is derived from an EMBL/GenBank/DDBJ whole genome shotgun (WGS) entry which is preliminary data.</text>
</comment>
<name>A0ABM8ZRR4_9VIBR</name>
<dbReference type="InterPro" id="IPR011846">
    <property type="entry name" value="Cyd_oper_YbgE"/>
</dbReference>